<evidence type="ECO:0000259" key="5">
    <source>
        <dbReference type="PROSITE" id="PS50041"/>
    </source>
</evidence>
<keyword evidence="3 4" id="KW-0326">Glycosidase</keyword>
<name>A0A914CHH3_9BILA</name>
<dbReference type="InterPro" id="IPR018087">
    <property type="entry name" value="Glyco_hydro_5_CS"/>
</dbReference>
<dbReference type="Gene3D" id="3.10.100.10">
    <property type="entry name" value="Mannose-Binding Protein A, subunit A"/>
    <property type="match status" value="1"/>
</dbReference>
<evidence type="ECO:0000256" key="2">
    <source>
        <dbReference type="ARBA" id="ARBA00022801"/>
    </source>
</evidence>
<dbReference type="PANTHER" id="PTHR34142">
    <property type="entry name" value="ENDO-BETA-1,4-GLUCANASE A"/>
    <property type="match status" value="1"/>
</dbReference>
<proteinExistence type="inferred from homology"/>
<dbReference type="InterPro" id="IPR016186">
    <property type="entry name" value="C-type_lectin-like/link_sf"/>
</dbReference>
<dbReference type="Pfam" id="PF00150">
    <property type="entry name" value="Cellulase"/>
    <property type="match status" value="1"/>
</dbReference>
<dbReference type="GO" id="GO:0000272">
    <property type="term" value="P:polysaccharide catabolic process"/>
    <property type="evidence" value="ECO:0007669"/>
    <property type="project" value="InterPro"/>
</dbReference>
<feature type="domain" description="C-type lectin" evidence="5">
    <location>
        <begin position="293"/>
        <end position="358"/>
    </location>
</feature>
<evidence type="ECO:0000313" key="7">
    <source>
        <dbReference type="WBParaSite" id="ACRNAN_scaffold1092.g25219.t1"/>
    </source>
</evidence>
<evidence type="ECO:0000256" key="3">
    <source>
        <dbReference type="ARBA" id="ARBA00023295"/>
    </source>
</evidence>
<dbReference type="SUPFAM" id="SSF56436">
    <property type="entry name" value="C-type lectin-like"/>
    <property type="match status" value="1"/>
</dbReference>
<dbReference type="Proteomes" id="UP000887540">
    <property type="component" value="Unplaced"/>
</dbReference>
<dbReference type="PROSITE" id="PS50041">
    <property type="entry name" value="C_TYPE_LECTIN_2"/>
    <property type="match status" value="1"/>
</dbReference>
<dbReference type="PROSITE" id="PS00659">
    <property type="entry name" value="GLYCOSYL_HYDROL_F5"/>
    <property type="match status" value="1"/>
</dbReference>
<accession>A0A914CHH3</accession>
<keyword evidence="2 4" id="KW-0378">Hydrolase</keyword>
<evidence type="ECO:0000313" key="6">
    <source>
        <dbReference type="Proteomes" id="UP000887540"/>
    </source>
</evidence>
<protein>
    <submittedName>
        <fullName evidence="7">C-type lectin domain-containing protein</fullName>
    </submittedName>
</protein>
<dbReference type="GO" id="GO:0004553">
    <property type="term" value="F:hydrolase activity, hydrolyzing O-glycosyl compounds"/>
    <property type="evidence" value="ECO:0007669"/>
    <property type="project" value="InterPro"/>
</dbReference>
<dbReference type="InterPro" id="IPR016187">
    <property type="entry name" value="CTDL_fold"/>
</dbReference>
<sequence length="377" mass="41868">MSLYFSQWVGQYWNQDVLVSSQNQWNSNVVRAAMAVDGGGYVNDSVSNYAKIKAVIEGAINIGMYVIVDWHITSNLSYTPQAIQFFSNISKTYGSYPHIIYEIWNEPVVTWDVIVNYANQVIPVIRANDPNNIIIVGTPDGSSGPWFPPSQRLNYNNVVYTLHIYEDVFGGVPQQQGRAQATTAMSNGIPIFVTEYGTGSVWPNETLEFGETELWYEYFDQYFISHTNWCMSDVPGTMSAIKAGSTSYNTPAAQIGAIVANSAYFTEDGIFVNQRYQNLDLTSPSAPHIVWSSQYWIGQTVDKTANPWNSTWQDGTATNYGNWNNPSQGPNNGNCTNQVCAIIMYSATSTSANPGTWDAVAQISGYYPAICQINAIY</sequence>
<evidence type="ECO:0000256" key="4">
    <source>
        <dbReference type="RuleBase" id="RU361153"/>
    </source>
</evidence>
<dbReference type="AlphaFoldDB" id="A0A914CHH3"/>
<dbReference type="InterPro" id="IPR001547">
    <property type="entry name" value="Glyco_hydro_5"/>
</dbReference>
<evidence type="ECO:0000256" key="1">
    <source>
        <dbReference type="ARBA" id="ARBA00005641"/>
    </source>
</evidence>
<dbReference type="WBParaSite" id="ACRNAN_scaffold1092.g25219.t1">
    <property type="protein sequence ID" value="ACRNAN_scaffold1092.g25219.t1"/>
    <property type="gene ID" value="ACRNAN_scaffold1092.g25219"/>
</dbReference>
<dbReference type="InterPro" id="IPR017853">
    <property type="entry name" value="GH"/>
</dbReference>
<dbReference type="SUPFAM" id="SSF51445">
    <property type="entry name" value="(Trans)glycosidases"/>
    <property type="match status" value="1"/>
</dbReference>
<dbReference type="Gene3D" id="3.20.20.80">
    <property type="entry name" value="Glycosidases"/>
    <property type="match status" value="1"/>
</dbReference>
<keyword evidence="6" id="KW-1185">Reference proteome</keyword>
<dbReference type="InterPro" id="IPR001304">
    <property type="entry name" value="C-type_lectin-like"/>
</dbReference>
<reference evidence="7" key="1">
    <citation type="submission" date="2022-11" db="UniProtKB">
        <authorList>
            <consortium name="WormBaseParasite"/>
        </authorList>
    </citation>
    <scope>IDENTIFICATION</scope>
</reference>
<comment type="similarity">
    <text evidence="1 4">Belongs to the glycosyl hydrolase 5 (cellulase A) family.</text>
</comment>
<organism evidence="6 7">
    <name type="scientific">Acrobeloides nanus</name>
    <dbReference type="NCBI Taxonomy" id="290746"/>
    <lineage>
        <taxon>Eukaryota</taxon>
        <taxon>Metazoa</taxon>
        <taxon>Ecdysozoa</taxon>
        <taxon>Nematoda</taxon>
        <taxon>Chromadorea</taxon>
        <taxon>Rhabditida</taxon>
        <taxon>Tylenchina</taxon>
        <taxon>Cephalobomorpha</taxon>
        <taxon>Cephaloboidea</taxon>
        <taxon>Cephalobidae</taxon>
        <taxon>Acrobeloides</taxon>
    </lineage>
</organism>
<dbReference type="PANTHER" id="PTHR34142:SF1">
    <property type="entry name" value="GLYCOSIDE HYDROLASE FAMILY 5 DOMAIN-CONTAINING PROTEIN"/>
    <property type="match status" value="1"/>
</dbReference>